<accession>B6HFM0</accession>
<name>B6HFM0_PENRW</name>
<evidence type="ECO:0000313" key="2">
    <source>
        <dbReference type="Proteomes" id="UP000000724"/>
    </source>
</evidence>
<dbReference type="Proteomes" id="UP000000724">
    <property type="component" value="Contig Pc00c20"/>
</dbReference>
<dbReference type="VEuPathDB" id="FungiDB:PCH_Pc20g10200"/>
<reference evidence="1 2" key="1">
    <citation type="journal article" date="2008" name="Nat. Biotechnol.">
        <title>Genome sequencing and analysis of the filamentous fungus Penicillium chrysogenum.</title>
        <authorList>
            <person name="van den Berg M.A."/>
            <person name="Albang R."/>
            <person name="Albermann K."/>
            <person name="Badger J.H."/>
            <person name="Daran J.-M."/>
            <person name="Driessen A.J.M."/>
            <person name="Garcia-Estrada C."/>
            <person name="Fedorova N.D."/>
            <person name="Harris D.M."/>
            <person name="Heijne W.H.M."/>
            <person name="Joardar V.S."/>
            <person name="Kiel J.A.K.W."/>
            <person name="Kovalchuk A."/>
            <person name="Martin J.F."/>
            <person name="Nierman W.C."/>
            <person name="Nijland J.G."/>
            <person name="Pronk J.T."/>
            <person name="Roubos J.A."/>
            <person name="van der Klei I.J."/>
            <person name="van Peij N.N.M.E."/>
            <person name="Veenhuis M."/>
            <person name="von Doehren H."/>
            <person name="Wagner C."/>
            <person name="Wortman J.R."/>
            <person name="Bovenberg R.A.L."/>
        </authorList>
    </citation>
    <scope>NUCLEOTIDE SEQUENCE [LARGE SCALE GENOMIC DNA]</scope>
    <source>
        <strain evidence="2">ATCC 28089 / DSM 1075 / NRRL 1951 / Wisconsin 54-1255</strain>
    </source>
</reference>
<gene>
    <name evidence="1" type="ORF">Pc20g10200</name>
    <name evidence="1" type="ORF">PCH_Pc20g10200</name>
</gene>
<evidence type="ECO:0000313" key="1">
    <source>
        <dbReference type="EMBL" id="CAP86349.1"/>
    </source>
</evidence>
<dbReference type="HOGENOM" id="CLU_1896909_0_0_1"/>
<protein>
    <submittedName>
        <fullName evidence="1">Uncharacterized protein</fullName>
    </submittedName>
</protein>
<dbReference type="EMBL" id="AM920435">
    <property type="protein sequence ID" value="CAP86349.1"/>
    <property type="molecule type" value="Genomic_DNA"/>
</dbReference>
<sequence length="134" mass="15075">MARTLGKDQPGDGRNFRTYTIRAGMQLQRPSGILCTCASALDMSGSSRYGLEPLIGSFKENNLSRSVTEDCKLGQHKSRLGTDVRRDWNVEHDHRQVRMETSGTCADGHVKTEDERGRLNHRIKGLSKRQSCRV</sequence>
<dbReference type="AlphaFoldDB" id="B6HFM0"/>
<keyword evidence="2" id="KW-1185">Reference proteome</keyword>
<proteinExistence type="predicted"/>
<organism evidence="1 2">
    <name type="scientific">Penicillium rubens (strain ATCC 28089 / DSM 1075 / NRRL 1951 / Wisconsin 54-1255)</name>
    <name type="common">Penicillium chrysogenum</name>
    <dbReference type="NCBI Taxonomy" id="500485"/>
    <lineage>
        <taxon>Eukaryota</taxon>
        <taxon>Fungi</taxon>
        <taxon>Dikarya</taxon>
        <taxon>Ascomycota</taxon>
        <taxon>Pezizomycotina</taxon>
        <taxon>Eurotiomycetes</taxon>
        <taxon>Eurotiomycetidae</taxon>
        <taxon>Eurotiales</taxon>
        <taxon>Aspergillaceae</taxon>
        <taxon>Penicillium</taxon>
        <taxon>Penicillium chrysogenum species complex</taxon>
    </lineage>
</organism>